<keyword evidence="1" id="KW-0472">Membrane</keyword>
<evidence type="ECO:0000256" key="1">
    <source>
        <dbReference type="SAM" id="Phobius"/>
    </source>
</evidence>
<dbReference type="EMBL" id="JARJLG010000099">
    <property type="protein sequence ID" value="KAJ7746128.1"/>
    <property type="molecule type" value="Genomic_DNA"/>
</dbReference>
<comment type="caution">
    <text evidence="2">The sequence shown here is derived from an EMBL/GenBank/DDBJ whole genome shotgun (WGS) entry which is preliminary data.</text>
</comment>
<keyword evidence="1" id="KW-1133">Transmembrane helix</keyword>
<dbReference type="Proteomes" id="UP001215280">
    <property type="component" value="Unassembled WGS sequence"/>
</dbReference>
<proteinExistence type="predicted"/>
<keyword evidence="3" id="KW-1185">Reference proteome</keyword>
<reference evidence="2" key="1">
    <citation type="submission" date="2023-03" db="EMBL/GenBank/DDBJ databases">
        <title>Massive genome expansion in bonnet fungi (Mycena s.s.) driven by repeated elements and novel gene families across ecological guilds.</title>
        <authorList>
            <consortium name="Lawrence Berkeley National Laboratory"/>
            <person name="Harder C.B."/>
            <person name="Miyauchi S."/>
            <person name="Viragh M."/>
            <person name="Kuo A."/>
            <person name="Thoen E."/>
            <person name="Andreopoulos B."/>
            <person name="Lu D."/>
            <person name="Skrede I."/>
            <person name="Drula E."/>
            <person name="Henrissat B."/>
            <person name="Morin E."/>
            <person name="Kohler A."/>
            <person name="Barry K."/>
            <person name="LaButti K."/>
            <person name="Morin E."/>
            <person name="Salamov A."/>
            <person name="Lipzen A."/>
            <person name="Mereny Z."/>
            <person name="Hegedus B."/>
            <person name="Baldrian P."/>
            <person name="Stursova M."/>
            <person name="Weitz H."/>
            <person name="Taylor A."/>
            <person name="Grigoriev I.V."/>
            <person name="Nagy L.G."/>
            <person name="Martin F."/>
            <person name="Kauserud H."/>
        </authorList>
    </citation>
    <scope>NUCLEOTIDE SEQUENCE</scope>
    <source>
        <strain evidence="2">CBHHK188m</strain>
    </source>
</reference>
<accession>A0AAD7ING0</accession>
<keyword evidence="1" id="KW-0812">Transmembrane</keyword>
<feature type="transmembrane region" description="Helical" evidence="1">
    <location>
        <begin position="28"/>
        <end position="47"/>
    </location>
</feature>
<gene>
    <name evidence="2" type="ORF">DFH07DRAFT_942696</name>
</gene>
<sequence length="252" mass="27461">MTVCYPKDGTHIYRDEWEEYFNLKKEEWKAIGITASLLTVAAADFLIVNSNGVKATAQVLSIASIACSLGAAISSTILLGSFVNVSSMRVAWFRGGAVFVFTLSAARGWERRGKNCIEVTPGSRTGAVQFLVLGDNVMLSFLSEESYFYTPVRQESRCPAYILIGVSSTHHLTPLPPRNDTSATHSLFCWPSLSPAKPSLPKWDLMRLALRPGANHGHLISWNSGGRSNLVAPKKYVQVIVTLGSCKYGTTG</sequence>
<name>A0AAD7ING0_9AGAR</name>
<evidence type="ECO:0000313" key="3">
    <source>
        <dbReference type="Proteomes" id="UP001215280"/>
    </source>
</evidence>
<feature type="transmembrane region" description="Helical" evidence="1">
    <location>
        <begin position="91"/>
        <end position="109"/>
    </location>
</feature>
<feature type="transmembrane region" description="Helical" evidence="1">
    <location>
        <begin position="59"/>
        <end position="79"/>
    </location>
</feature>
<protein>
    <submittedName>
        <fullName evidence="2">Uncharacterized protein</fullName>
    </submittedName>
</protein>
<organism evidence="2 3">
    <name type="scientific">Mycena maculata</name>
    <dbReference type="NCBI Taxonomy" id="230809"/>
    <lineage>
        <taxon>Eukaryota</taxon>
        <taxon>Fungi</taxon>
        <taxon>Dikarya</taxon>
        <taxon>Basidiomycota</taxon>
        <taxon>Agaricomycotina</taxon>
        <taxon>Agaricomycetes</taxon>
        <taxon>Agaricomycetidae</taxon>
        <taxon>Agaricales</taxon>
        <taxon>Marasmiineae</taxon>
        <taxon>Mycenaceae</taxon>
        <taxon>Mycena</taxon>
    </lineage>
</organism>
<dbReference type="AlphaFoldDB" id="A0AAD7ING0"/>
<evidence type="ECO:0000313" key="2">
    <source>
        <dbReference type="EMBL" id="KAJ7746128.1"/>
    </source>
</evidence>